<name>A0AAV0QAI6_9ROSI</name>
<feature type="non-terminal residue" evidence="1">
    <location>
        <position position="1"/>
    </location>
</feature>
<feature type="non-terminal residue" evidence="1">
    <location>
        <position position="123"/>
    </location>
</feature>
<proteinExistence type="predicted"/>
<evidence type="ECO:0000313" key="2">
    <source>
        <dbReference type="Proteomes" id="UP001154282"/>
    </source>
</evidence>
<keyword evidence="2" id="KW-1185">Reference proteome</keyword>
<organism evidence="1 2">
    <name type="scientific">Linum tenue</name>
    <dbReference type="NCBI Taxonomy" id="586396"/>
    <lineage>
        <taxon>Eukaryota</taxon>
        <taxon>Viridiplantae</taxon>
        <taxon>Streptophyta</taxon>
        <taxon>Embryophyta</taxon>
        <taxon>Tracheophyta</taxon>
        <taxon>Spermatophyta</taxon>
        <taxon>Magnoliopsida</taxon>
        <taxon>eudicotyledons</taxon>
        <taxon>Gunneridae</taxon>
        <taxon>Pentapetalae</taxon>
        <taxon>rosids</taxon>
        <taxon>fabids</taxon>
        <taxon>Malpighiales</taxon>
        <taxon>Linaceae</taxon>
        <taxon>Linum</taxon>
    </lineage>
</organism>
<reference evidence="1" key="1">
    <citation type="submission" date="2022-08" db="EMBL/GenBank/DDBJ databases">
        <authorList>
            <person name="Gutierrez-Valencia J."/>
        </authorList>
    </citation>
    <scope>NUCLEOTIDE SEQUENCE</scope>
</reference>
<dbReference type="AlphaFoldDB" id="A0AAV0QAI6"/>
<evidence type="ECO:0000313" key="1">
    <source>
        <dbReference type="EMBL" id="CAI0542089.1"/>
    </source>
</evidence>
<sequence length="123" mass="13797">RCCGGDVASDPAATRLIRDFRDLFSDPEQEERPSSSIIIVNSHLQSPIATVDANKLNCTFFPPMAPASCHLQCRWGPRLLQHHRRQDDGLPLPLFFDYLVGGGSKNLNRGPFRVLGEKRRRLG</sequence>
<accession>A0AAV0QAI6</accession>
<dbReference type="Proteomes" id="UP001154282">
    <property type="component" value="Unassembled WGS sequence"/>
</dbReference>
<comment type="caution">
    <text evidence="1">The sequence shown here is derived from an EMBL/GenBank/DDBJ whole genome shotgun (WGS) entry which is preliminary data.</text>
</comment>
<protein>
    <submittedName>
        <fullName evidence="1">Uncharacterized protein</fullName>
    </submittedName>
</protein>
<gene>
    <name evidence="1" type="ORF">LITE_LOCUS42360</name>
</gene>
<dbReference type="EMBL" id="CAMGYJ010000009">
    <property type="protein sequence ID" value="CAI0542089.1"/>
    <property type="molecule type" value="Genomic_DNA"/>
</dbReference>